<organism evidence="3 4">
    <name type="scientific">Sphingomonas sanxanigenens DSM 19645 = NX02</name>
    <dbReference type="NCBI Taxonomy" id="1123269"/>
    <lineage>
        <taxon>Bacteria</taxon>
        <taxon>Pseudomonadati</taxon>
        <taxon>Pseudomonadota</taxon>
        <taxon>Alphaproteobacteria</taxon>
        <taxon>Sphingomonadales</taxon>
        <taxon>Sphingomonadaceae</taxon>
        <taxon>Sphingomonas</taxon>
    </lineage>
</organism>
<feature type="transmembrane region" description="Helical" evidence="2">
    <location>
        <begin position="125"/>
        <end position="144"/>
    </location>
</feature>
<feature type="transmembrane region" description="Helical" evidence="2">
    <location>
        <begin position="99"/>
        <end position="119"/>
    </location>
</feature>
<dbReference type="InterPro" id="IPR009325">
    <property type="entry name" value="DUF983"/>
</dbReference>
<dbReference type="PATRIC" id="fig|1123269.5.peg.5378"/>
<reference evidence="3 4" key="1">
    <citation type="submission" date="2013-07" db="EMBL/GenBank/DDBJ databases">
        <title>Completed genome of Sphingomonas sanxanigenens NX02.</title>
        <authorList>
            <person name="Ma T."/>
            <person name="Huang H."/>
            <person name="Wu M."/>
            <person name="Li X."/>
            <person name="Li G."/>
        </authorList>
    </citation>
    <scope>NUCLEOTIDE SEQUENCE [LARGE SCALE GENOMIC DNA]</scope>
    <source>
        <strain evidence="3 4">NX02</strain>
    </source>
</reference>
<dbReference type="HOGENOM" id="CLU_1531588_0_0_5"/>
<evidence type="ECO:0008006" key="5">
    <source>
        <dbReference type="Google" id="ProtNLM"/>
    </source>
</evidence>
<dbReference type="AlphaFoldDB" id="W0AIX4"/>
<keyword evidence="2" id="KW-1133">Transmembrane helix</keyword>
<keyword evidence="4" id="KW-1185">Reference proteome</keyword>
<name>W0AIX4_9SPHN</name>
<sequence length="175" mass="18882">MGRAGPRGLTAGQRYETDERVGRGGIDPSCKRLRLGRHHRHDGDIMPVTGSPTIAQAALHGLCPRCGAKTLFDGIVRFAVKCRACGQDFRRFNVGDGPAAFLTFGIGALIVALAIALELTVHPPVWVHIALWLPLTALATLYSLRIAKAAMLALEYRNKAREGRIGDGRGDDDSE</sequence>
<proteinExistence type="predicted"/>
<dbReference type="KEGG" id="ssan:NX02_27400"/>
<accession>W0AIX4</accession>
<dbReference type="EMBL" id="CP006644">
    <property type="protein sequence ID" value="AHE57066.1"/>
    <property type="molecule type" value="Genomic_DNA"/>
</dbReference>
<dbReference type="Pfam" id="PF06170">
    <property type="entry name" value="DUF983"/>
    <property type="match status" value="1"/>
</dbReference>
<evidence type="ECO:0000256" key="2">
    <source>
        <dbReference type="SAM" id="Phobius"/>
    </source>
</evidence>
<dbReference type="eggNOG" id="COG5349">
    <property type="taxonomic scope" value="Bacteria"/>
</dbReference>
<feature type="region of interest" description="Disordered" evidence="1">
    <location>
        <begin position="1"/>
        <end position="23"/>
    </location>
</feature>
<evidence type="ECO:0000256" key="1">
    <source>
        <dbReference type="SAM" id="MobiDB-lite"/>
    </source>
</evidence>
<evidence type="ECO:0000313" key="4">
    <source>
        <dbReference type="Proteomes" id="UP000018851"/>
    </source>
</evidence>
<gene>
    <name evidence="3" type="ORF">NX02_27400</name>
</gene>
<protein>
    <recommendedName>
        <fullName evidence="5">DUF983 domain-containing protein</fullName>
    </recommendedName>
</protein>
<keyword evidence="2" id="KW-0812">Transmembrane</keyword>
<dbReference type="STRING" id="1123269.NX02_27400"/>
<dbReference type="Proteomes" id="UP000018851">
    <property type="component" value="Chromosome"/>
</dbReference>
<evidence type="ECO:0000313" key="3">
    <source>
        <dbReference type="EMBL" id="AHE57066.1"/>
    </source>
</evidence>
<keyword evidence="2" id="KW-0472">Membrane</keyword>